<dbReference type="PROSITE" id="PS50956">
    <property type="entry name" value="HTH_ASNC_2"/>
    <property type="match status" value="1"/>
</dbReference>
<dbReference type="Pfam" id="PF13412">
    <property type="entry name" value="HTH_24"/>
    <property type="match status" value="1"/>
</dbReference>
<dbReference type="Gene3D" id="1.10.10.10">
    <property type="entry name" value="Winged helix-like DNA-binding domain superfamily/Winged helix DNA-binding domain"/>
    <property type="match status" value="1"/>
</dbReference>
<organism evidence="5 6">
    <name type="scientific">Allomesorhizobium camelthorni</name>
    <dbReference type="NCBI Taxonomy" id="475069"/>
    <lineage>
        <taxon>Bacteria</taxon>
        <taxon>Pseudomonadati</taxon>
        <taxon>Pseudomonadota</taxon>
        <taxon>Alphaproteobacteria</taxon>
        <taxon>Hyphomicrobiales</taxon>
        <taxon>Phyllobacteriaceae</taxon>
        <taxon>Allomesorhizobium</taxon>
    </lineage>
</organism>
<dbReference type="InterPro" id="IPR011008">
    <property type="entry name" value="Dimeric_a/b-barrel"/>
</dbReference>
<dbReference type="Pfam" id="PF01037">
    <property type="entry name" value="AsnC_trans_reg"/>
    <property type="match status" value="1"/>
</dbReference>
<dbReference type="InterPro" id="IPR036388">
    <property type="entry name" value="WH-like_DNA-bd_sf"/>
</dbReference>
<dbReference type="InterPro" id="IPR019888">
    <property type="entry name" value="Tscrpt_reg_AsnC-like"/>
</dbReference>
<keyword evidence="1" id="KW-0805">Transcription regulation</keyword>
<name>A0A6G4WHQ5_9HYPH</name>
<dbReference type="PRINTS" id="PR00033">
    <property type="entry name" value="HTHASNC"/>
</dbReference>
<dbReference type="InterPro" id="IPR000485">
    <property type="entry name" value="AsnC-type_HTH_dom"/>
</dbReference>
<dbReference type="GO" id="GO:0043200">
    <property type="term" value="P:response to amino acid"/>
    <property type="evidence" value="ECO:0007669"/>
    <property type="project" value="TreeGrafter"/>
</dbReference>
<proteinExistence type="predicted"/>
<keyword evidence="2" id="KW-0238">DNA-binding</keyword>
<dbReference type="SMART" id="SM00344">
    <property type="entry name" value="HTH_ASNC"/>
    <property type="match status" value="1"/>
</dbReference>
<dbReference type="RefSeq" id="WP_165031705.1">
    <property type="nucleotide sequence ID" value="NZ_JAAKZF010000039.1"/>
</dbReference>
<dbReference type="InterPro" id="IPR036390">
    <property type="entry name" value="WH_DNA-bd_sf"/>
</dbReference>
<dbReference type="PROSITE" id="PS00519">
    <property type="entry name" value="HTH_ASNC_1"/>
    <property type="match status" value="1"/>
</dbReference>
<accession>A0A6G4WHQ5</accession>
<evidence type="ECO:0000256" key="3">
    <source>
        <dbReference type="ARBA" id="ARBA00023163"/>
    </source>
</evidence>
<dbReference type="GO" id="GO:0043565">
    <property type="term" value="F:sequence-specific DNA binding"/>
    <property type="evidence" value="ECO:0007669"/>
    <property type="project" value="InterPro"/>
</dbReference>
<evidence type="ECO:0000256" key="2">
    <source>
        <dbReference type="ARBA" id="ARBA00023125"/>
    </source>
</evidence>
<reference evidence="5 6" key="1">
    <citation type="submission" date="2020-02" db="EMBL/GenBank/DDBJ databases">
        <title>Genome sequence of strain CCNWXJ40-4.</title>
        <authorList>
            <person name="Gao J."/>
            <person name="Sun J."/>
        </authorList>
    </citation>
    <scope>NUCLEOTIDE SEQUENCE [LARGE SCALE GENOMIC DNA]</scope>
    <source>
        <strain evidence="5 6">CCNWXJ 40-4</strain>
    </source>
</reference>
<dbReference type="Gene3D" id="3.30.70.920">
    <property type="match status" value="1"/>
</dbReference>
<dbReference type="PANTHER" id="PTHR30154:SF34">
    <property type="entry name" value="TRANSCRIPTIONAL REGULATOR AZLB"/>
    <property type="match status" value="1"/>
</dbReference>
<dbReference type="SUPFAM" id="SSF46785">
    <property type="entry name" value="Winged helix' DNA-binding domain"/>
    <property type="match status" value="1"/>
</dbReference>
<protein>
    <submittedName>
        <fullName evidence="5">Lrp/AsnC family transcriptional regulator</fullName>
    </submittedName>
</protein>
<comment type="caution">
    <text evidence="5">The sequence shown here is derived from an EMBL/GenBank/DDBJ whole genome shotgun (WGS) entry which is preliminary data.</text>
</comment>
<dbReference type="PANTHER" id="PTHR30154">
    <property type="entry name" value="LEUCINE-RESPONSIVE REGULATORY PROTEIN"/>
    <property type="match status" value="1"/>
</dbReference>
<dbReference type="AlphaFoldDB" id="A0A6G4WHQ5"/>
<gene>
    <name evidence="5" type="ORF">G6N73_22515</name>
</gene>
<dbReference type="InterPro" id="IPR019887">
    <property type="entry name" value="Tscrpt_reg_AsnC/Lrp_C"/>
</dbReference>
<evidence type="ECO:0000313" key="5">
    <source>
        <dbReference type="EMBL" id="NGO53898.1"/>
    </source>
</evidence>
<dbReference type="Proteomes" id="UP001642900">
    <property type="component" value="Unassembled WGS sequence"/>
</dbReference>
<feature type="domain" description="HTH asnC-type" evidence="4">
    <location>
        <begin position="6"/>
        <end position="67"/>
    </location>
</feature>
<dbReference type="CDD" id="cd00090">
    <property type="entry name" value="HTH_ARSR"/>
    <property type="match status" value="1"/>
</dbReference>
<evidence type="ECO:0000313" key="6">
    <source>
        <dbReference type="Proteomes" id="UP001642900"/>
    </source>
</evidence>
<sequence>MTSANLDATDRKILRELQANARLTNQELSEKVGLSPSPCLRRLRRLESEGIITGYSATLDDEKLGLPVAIFMSVKLERQIDSALVAFETEIKKHPEVVDCWLMTGDNDYLLRVLTPGLKEYETFLTGTLTKIPGIASIQSSVSLRRVKSAGSGIG</sequence>
<dbReference type="GO" id="GO:0005829">
    <property type="term" value="C:cytosol"/>
    <property type="evidence" value="ECO:0007669"/>
    <property type="project" value="TreeGrafter"/>
</dbReference>
<keyword evidence="6" id="KW-1185">Reference proteome</keyword>
<dbReference type="InterPro" id="IPR011991">
    <property type="entry name" value="ArsR-like_HTH"/>
</dbReference>
<dbReference type="EMBL" id="JAAKZF010000039">
    <property type="protein sequence ID" value="NGO53898.1"/>
    <property type="molecule type" value="Genomic_DNA"/>
</dbReference>
<dbReference type="SUPFAM" id="SSF54909">
    <property type="entry name" value="Dimeric alpha+beta barrel"/>
    <property type="match status" value="1"/>
</dbReference>
<dbReference type="FunFam" id="1.10.10.10:FF:000186">
    <property type="entry name" value="AsnC family transcriptional regulator"/>
    <property type="match status" value="1"/>
</dbReference>
<dbReference type="GO" id="GO:0006355">
    <property type="term" value="P:regulation of DNA-templated transcription"/>
    <property type="evidence" value="ECO:0007669"/>
    <property type="project" value="UniProtKB-ARBA"/>
</dbReference>
<dbReference type="InterPro" id="IPR019885">
    <property type="entry name" value="Tscrpt_reg_HTH_AsnC-type_CS"/>
</dbReference>
<evidence type="ECO:0000256" key="1">
    <source>
        <dbReference type="ARBA" id="ARBA00023015"/>
    </source>
</evidence>
<evidence type="ECO:0000259" key="4">
    <source>
        <dbReference type="PROSITE" id="PS50956"/>
    </source>
</evidence>
<keyword evidence="3" id="KW-0804">Transcription</keyword>